<feature type="compositionally biased region" description="Basic and acidic residues" evidence="1">
    <location>
        <begin position="63"/>
        <end position="72"/>
    </location>
</feature>
<dbReference type="AlphaFoldDB" id="A0A8C3J7F3"/>
<feature type="compositionally biased region" description="Basic and acidic residues" evidence="1">
    <location>
        <begin position="493"/>
        <end position="509"/>
    </location>
</feature>
<feature type="compositionally biased region" description="Basic residues" evidence="1">
    <location>
        <begin position="610"/>
        <end position="624"/>
    </location>
</feature>
<sequence length="776" mass="83437">MSDDPTPWDNATESATAVPGEVSPQDGYVLLLALLSIFIGGTLVLLSGILIICRRCCEADRRHSRASDDPEKTNTTYLDDSQPAQDITIKVEDPDCLSSSSYRDAESERFLSSSSSTARRVSFNEAALFEQSKKTQEKGRRYTLTEGDFHHLKNARLTHLHLPPPALKIVTIHECESSENSLAMTPRLPPPKPGLAIFQPPGGALPQPALPSHAVCPSSALPGDTYNSTVDTSFTEASPSASSDSGEGPSFAAAPRSGKGAGMGSGGPGEPPPAPAQGTVLQFFTRLRRHASLDGASPYFRIKKWKLESTQRASSLDTRGSPKRRQFQRQRAASESMDQEDRDPHQTDIIQYIARTDDVAFHPAGGPFLPSPASPPPSLGRLEPGEGGAGSPGEAGVPEQPSAYHDIWSLRASLELYASSERSNDQDSVRSDGGDSVSSAGGVAPCPSSSLDEAEGPEEKLWGRPKPEESEPGTRKLLQMDSGYASIEAPSRGGEEGPPKDQTASEKRICFTSAGRKGTIFESFEGREPEEEEEEDEEEEEEDEEGSTARGAAGGGSLRPHSPLAWSPYGQMFPGREALPRRDYSIDEKTDALFNAFVRHDPQFDESPLRGKHRSRTHLRKQWQHAKQYSDPGVRYPALERHRTPLRRGDSANYPLDARFHSPLPRIVSAGDEEAAEAAEGVPPAPALPDPEIQVIVEEPGEVAPEPKAGSEPPGEDDDCPGPGRCLGLGSGSELMDKIAGGLEERLYGHLRKAGESPEPMVAVAASDAPPDHSPV</sequence>
<feature type="region of interest" description="Disordered" evidence="1">
    <location>
        <begin position="1"/>
        <end position="20"/>
    </location>
</feature>
<feature type="region of interest" description="Disordered" evidence="1">
    <location>
        <begin position="419"/>
        <end position="569"/>
    </location>
</feature>
<feature type="compositionally biased region" description="Polar residues" evidence="1">
    <location>
        <begin position="73"/>
        <end position="84"/>
    </location>
</feature>
<feature type="compositionally biased region" description="Pro residues" evidence="1">
    <location>
        <begin position="369"/>
        <end position="378"/>
    </location>
</feature>
<reference evidence="3" key="2">
    <citation type="submission" date="2025-09" db="UniProtKB">
        <authorList>
            <consortium name="Ensembl"/>
        </authorList>
    </citation>
    <scope>IDENTIFICATION</scope>
</reference>
<evidence type="ECO:0000256" key="2">
    <source>
        <dbReference type="SAM" id="Phobius"/>
    </source>
</evidence>
<evidence type="ECO:0000256" key="1">
    <source>
        <dbReference type="SAM" id="MobiDB-lite"/>
    </source>
</evidence>
<feature type="region of interest" description="Disordered" evidence="1">
    <location>
        <begin position="63"/>
        <end position="84"/>
    </location>
</feature>
<dbReference type="Proteomes" id="UP000694419">
    <property type="component" value="Unplaced"/>
</dbReference>
<proteinExistence type="predicted"/>
<evidence type="ECO:0000313" key="3">
    <source>
        <dbReference type="Ensembl" id="ENSCPGP00000003267.1"/>
    </source>
</evidence>
<name>A0A8C3J7F3_9CHAR</name>
<feature type="region of interest" description="Disordered" evidence="1">
    <location>
        <begin position="310"/>
        <end position="344"/>
    </location>
</feature>
<feature type="compositionally biased region" description="Basic and acidic residues" evidence="1">
    <location>
        <begin position="422"/>
        <end position="433"/>
    </location>
</feature>
<feature type="compositionally biased region" description="Acidic residues" evidence="1">
    <location>
        <begin position="528"/>
        <end position="546"/>
    </location>
</feature>
<feature type="compositionally biased region" description="Gly residues" evidence="1">
    <location>
        <begin position="259"/>
        <end position="268"/>
    </location>
</feature>
<feature type="compositionally biased region" description="Polar residues" evidence="1">
    <location>
        <begin position="227"/>
        <end position="245"/>
    </location>
</feature>
<feature type="region of interest" description="Disordered" evidence="1">
    <location>
        <begin position="603"/>
        <end position="729"/>
    </location>
</feature>
<keyword evidence="4" id="KW-1185">Reference proteome</keyword>
<feature type="compositionally biased region" description="Low complexity" evidence="1">
    <location>
        <begin position="434"/>
        <end position="444"/>
    </location>
</feature>
<feature type="transmembrane region" description="Helical" evidence="2">
    <location>
        <begin position="28"/>
        <end position="53"/>
    </location>
</feature>
<dbReference type="GO" id="GO:0044325">
    <property type="term" value="F:transmembrane transporter binding"/>
    <property type="evidence" value="ECO:0007669"/>
    <property type="project" value="InterPro"/>
</dbReference>
<keyword evidence="2" id="KW-0472">Membrane</keyword>
<dbReference type="PANTHER" id="PTHR28597">
    <property type="entry name" value="VOLTAGE-DEPENDENT CALCIUM CHANNEL BETA SUBUNIT-ASSOCIATED REGULATORY PROTEIN"/>
    <property type="match status" value="1"/>
</dbReference>
<feature type="compositionally biased region" description="Basic and acidic residues" evidence="1">
    <location>
        <begin position="638"/>
        <end position="650"/>
    </location>
</feature>
<feature type="region of interest" description="Disordered" evidence="1">
    <location>
        <begin position="361"/>
        <end position="404"/>
    </location>
</feature>
<reference evidence="3" key="1">
    <citation type="submission" date="2025-08" db="UniProtKB">
        <authorList>
            <consortium name="Ensembl"/>
        </authorList>
    </citation>
    <scope>IDENTIFICATION</scope>
</reference>
<feature type="compositionally biased region" description="Basic and acidic residues" evidence="1">
    <location>
        <begin position="457"/>
        <end position="474"/>
    </location>
</feature>
<dbReference type="InterPro" id="IPR037658">
    <property type="entry name" value="CBARP"/>
</dbReference>
<dbReference type="GO" id="GO:0030141">
    <property type="term" value="C:secretory granule"/>
    <property type="evidence" value="ECO:0007669"/>
    <property type="project" value="TreeGrafter"/>
</dbReference>
<organism evidence="3 4">
    <name type="scientific">Calidris pygmaea</name>
    <name type="common">Spoon-billed sandpiper</name>
    <dbReference type="NCBI Taxonomy" id="425635"/>
    <lineage>
        <taxon>Eukaryota</taxon>
        <taxon>Metazoa</taxon>
        <taxon>Chordata</taxon>
        <taxon>Craniata</taxon>
        <taxon>Vertebrata</taxon>
        <taxon>Euteleostomi</taxon>
        <taxon>Archelosauria</taxon>
        <taxon>Archosauria</taxon>
        <taxon>Dinosauria</taxon>
        <taxon>Saurischia</taxon>
        <taxon>Theropoda</taxon>
        <taxon>Coelurosauria</taxon>
        <taxon>Aves</taxon>
        <taxon>Neognathae</taxon>
        <taxon>Neoaves</taxon>
        <taxon>Charadriiformes</taxon>
        <taxon>Scolopacidae</taxon>
        <taxon>Calidris</taxon>
    </lineage>
</organism>
<dbReference type="GO" id="GO:0005886">
    <property type="term" value="C:plasma membrane"/>
    <property type="evidence" value="ECO:0007669"/>
    <property type="project" value="TreeGrafter"/>
</dbReference>
<dbReference type="Ensembl" id="ENSCPGT00000003591.1">
    <property type="protein sequence ID" value="ENSCPGP00000003267.1"/>
    <property type="gene ID" value="ENSCPGG00000002401.1"/>
</dbReference>
<protein>
    <submittedName>
        <fullName evidence="3">CACN subunit beta associated regulatory protein</fullName>
    </submittedName>
</protein>
<dbReference type="PANTHER" id="PTHR28597:SF1">
    <property type="entry name" value="VOLTAGE-DEPENDENT CALCIUM CHANNEL BETA SUBUNIT-ASSOCIATED REGULATORY PROTEIN"/>
    <property type="match status" value="1"/>
</dbReference>
<accession>A0A8C3J7F3</accession>
<keyword evidence="2" id="KW-0812">Transmembrane</keyword>
<feature type="region of interest" description="Disordered" evidence="1">
    <location>
        <begin position="227"/>
        <end position="277"/>
    </location>
</feature>
<dbReference type="GO" id="GO:0045955">
    <property type="term" value="P:negative regulation of calcium ion-dependent exocytosis"/>
    <property type="evidence" value="ECO:0007669"/>
    <property type="project" value="TreeGrafter"/>
</dbReference>
<keyword evidence="2" id="KW-1133">Transmembrane helix</keyword>
<feature type="region of interest" description="Disordered" evidence="1">
    <location>
        <begin position="754"/>
        <end position="776"/>
    </location>
</feature>
<evidence type="ECO:0000313" key="4">
    <source>
        <dbReference type="Proteomes" id="UP000694419"/>
    </source>
</evidence>